<evidence type="ECO:0000256" key="2">
    <source>
        <dbReference type="SAM" id="SignalP"/>
    </source>
</evidence>
<name>A0A6P8AXI6_PYRGI</name>
<feature type="region of interest" description="Disordered" evidence="1">
    <location>
        <begin position="105"/>
        <end position="127"/>
    </location>
</feature>
<dbReference type="RefSeq" id="XP_030979631.1">
    <property type="nucleotide sequence ID" value="XM_031130894.1"/>
</dbReference>
<dbReference type="KEGG" id="pgri:PgNI_10920"/>
<reference evidence="3 4" key="1">
    <citation type="journal article" date="2019" name="Mol. Biol. Evol.">
        <title>Blast fungal genomes show frequent chromosomal changes, gene gains and losses, and effector gene turnover.</title>
        <authorList>
            <person name="Gomez Luciano L.B."/>
            <person name="Jason Tsai I."/>
            <person name="Chuma I."/>
            <person name="Tosa Y."/>
            <person name="Chen Y.H."/>
            <person name="Li J.Y."/>
            <person name="Li M.Y."/>
            <person name="Jade Lu M.Y."/>
            <person name="Nakayashiki H."/>
            <person name="Li W.H."/>
        </authorList>
    </citation>
    <scope>NUCLEOTIDE SEQUENCE [LARGE SCALE GENOMIC DNA]</scope>
    <source>
        <strain evidence="3 4">NI907</strain>
    </source>
</reference>
<accession>A0A6P8AXI6</accession>
<protein>
    <submittedName>
        <fullName evidence="4">Uncharacterized protein</fullName>
    </submittedName>
</protein>
<feature type="compositionally biased region" description="Low complexity" evidence="1">
    <location>
        <begin position="248"/>
        <end position="258"/>
    </location>
</feature>
<keyword evidence="3" id="KW-1185">Reference proteome</keyword>
<dbReference type="Proteomes" id="UP000515153">
    <property type="component" value="Chromosome VII"/>
</dbReference>
<dbReference type="AlphaFoldDB" id="A0A6P8AXI6"/>
<reference evidence="4" key="3">
    <citation type="submission" date="2025-08" db="UniProtKB">
        <authorList>
            <consortium name="RefSeq"/>
        </authorList>
    </citation>
    <scope>IDENTIFICATION</scope>
    <source>
        <strain evidence="4">NI907</strain>
    </source>
</reference>
<evidence type="ECO:0000313" key="3">
    <source>
        <dbReference type="Proteomes" id="UP000515153"/>
    </source>
</evidence>
<feature type="compositionally biased region" description="Basic and acidic residues" evidence="1">
    <location>
        <begin position="72"/>
        <end position="90"/>
    </location>
</feature>
<reference evidence="4" key="2">
    <citation type="submission" date="2019-10" db="EMBL/GenBank/DDBJ databases">
        <authorList>
            <consortium name="NCBI Genome Project"/>
        </authorList>
    </citation>
    <scope>NUCLEOTIDE SEQUENCE</scope>
    <source>
        <strain evidence="4">NI907</strain>
    </source>
</reference>
<keyword evidence="2" id="KW-0732">Signal</keyword>
<feature type="compositionally biased region" description="Low complexity" evidence="1">
    <location>
        <begin position="45"/>
        <end position="71"/>
    </location>
</feature>
<sequence length="258" mass="27890">MRFTGALPAAAAILALVSDGALATPNGGGKPARVDPNAQGASVQGGSPRAGSPRAGSPRAGSSGVGSSAAARVKDVKDYMPRRPTTDKQLLDRYKKDMLVPLPPGNIQLPAGVDPNKVPGPKSRSAPDFNLDETPCKIWIDLPTNPLGGNGRDYAEGYVAPGGFARFGDFICQASKTCIKPTCFEMPYGFRYGAHHMKYEFDLSFQQGRISVEEAEVNLRKLKEYQEQDAKKRREWEAANPPPPTPPYNFFTSPSWKH</sequence>
<feature type="chain" id="PRO_5028070576" evidence="2">
    <location>
        <begin position="24"/>
        <end position="258"/>
    </location>
</feature>
<feature type="region of interest" description="Disordered" evidence="1">
    <location>
        <begin position="26"/>
        <end position="90"/>
    </location>
</feature>
<organism evidence="3 4">
    <name type="scientific">Pyricularia grisea</name>
    <name type="common">Crabgrass-specific blast fungus</name>
    <name type="synonym">Magnaporthe grisea</name>
    <dbReference type="NCBI Taxonomy" id="148305"/>
    <lineage>
        <taxon>Eukaryota</taxon>
        <taxon>Fungi</taxon>
        <taxon>Dikarya</taxon>
        <taxon>Ascomycota</taxon>
        <taxon>Pezizomycotina</taxon>
        <taxon>Sordariomycetes</taxon>
        <taxon>Sordariomycetidae</taxon>
        <taxon>Magnaporthales</taxon>
        <taxon>Pyriculariaceae</taxon>
        <taxon>Pyricularia</taxon>
    </lineage>
</organism>
<feature type="signal peptide" evidence="2">
    <location>
        <begin position="1"/>
        <end position="23"/>
    </location>
</feature>
<proteinExistence type="predicted"/>
<evidence type="ECO:0000256" key="1">
    <source>
        <dbReference type="SAM" id="MobiDB-lite"/>
    </source>
</evidence>
<feature type="region of interest" description="Disordered" evidence="1">
    <location>
        <begin position="230"/>
        <end position="258"/>
    </location>
</feature>
<evidence type="ECO:0000313" key="4">
    <source>
        <dbReference type="RefSeq" id="XP_030979631.1"/>
    </source>
</evidence>
<dbReference type="GeneID" id="41965799"/>
<gene>
    <name evidence="4" type="ORF">PgNI_10920</name>
</gene>